<dbReference type="Proteomes" id="UP000247973">
    <property type="component" value="Unassembled WGS sequence"/>
</dbReference>
<dbReference type="OrthoDB" id="1027344at2"/>
<protein>
    <recommendedName>
        <fullName evidence="4">Zincin superfamily protease</fullName>
    </recommendedName>
</protein>
<organism evidence="2 3">
    <name type="scientific">Dysgonomonas alginatilytica</name>
    <dbReference type="NCBI Taxonomy" id="1605892"/>
    <lineage>
        <taxon>Bacteria</taxon>
        <taxon>Pseudomonadati</taxon>
        <taxon>Bacteroidota</taxon>
        <taxon>Bacteroidia</taxon>
        <taxon>Bacteroidales</taxon>
        <taxon>Dysgonomonadaceae</taxon>
        <taxon>Dysgonomonas</taxon>
    </lineage>
</organism>
<evidence type="ECO:0008006" key="4">
    <source>
        <dbReference type="Google" id="ProtNLM"/>
    </source>
</evidence>
<feature type="transmembrane region" description="Helical" evidence="1">
    <location>
        <begin position="47"/>
        <end position="65"/>
    </location>
</feature>
<evidence type="ECO:0000313" key="2">
    <source>
        <dbReference type="EMBL" id="PXV62485.1"/>
    </source>
</evidence>
<sequence length="111" mass="13727">MKIYYSKHFPPKGFAAINLFGIIIGRKEYGNLSKYELNHEKIHSRQIVEMLWVFFYLLYFVEWLIRLAQYRDSLAAYYNISFEREAYSNDKNLNYLKNRNWYSFINYIWHD</sequence>
<evidence type="ECO:0000313" key="3">
    <source>
        <dbReference type="Proteomes" id="UP000247973"/>
    </source>
</evidence>
<accession>A0A2V3PM41</accession>
<evidence type="ECO:0000256" key="1">
    <source>
        <dbReference type="SAM" id="Phobius"/>
    </source>
</evidence>
<dbReference type="RefSeq" id="WP_110311397.1">
    <property type="nucleotide sequence ID" value="NZ_QICL01000019.1"/>
</dbReference>
<comment type="caution">
    <text evidence="2">The sequence shown here is derived from an EMBL/GenBank/DDBJ whole genome shotgun (WGS) entry which is preliminary data.</text>
</comment>
<keyword evidence="1" id="KW-1133">Transmembrane helix</keyword>
<dbReference type="AlphaFoldDB" id="A0A2V3PM41"/>
<reference evidence="2 3" key="1">
    <citation type="submission" date="2018-03" db="EMBL/GenBank/DDBJ databases">
        <title>Genomic Encyclopedia of Archaeal and Bacterial Type Strains, Phase II (KMG-II): from individual species to whole genera.</title>
        <authorList>
            <person name="Goeker M."/>
        </authorList>
    </citation>
    <scope>NUCLEOTIDE SEQUENCE [LARGE SCALE GENOMIC DNA]</scope>
    <source>
        <strain evidence="2 3">DSM 100214</strain>
    </source>
</reference>
<keyword evidence="1" id="KW-0472">Membrane</keyword>
<proteinExistence type="predicted"/>
<gene>
    <name evidence="2" type="ORF">CLV62_11925</name>
</gene>
<keyword evidence="1" id="KW-0812">Transmembrane</keyword>
<keyword evidence="3" id="KW-1185">Reference proteome</keyword>
<name>A0A2V3PM41_9BACT</name>
<dbReference type="EMBL" id="QICL01000019">
    <property type="protein sequence ID" value="PXV62485.1"/>
    <property type="molecule type" value="Genomic_DNA"/>
</dbReference>